<name>A0ABR5K6L0_9GAMM</name>
<reference evidence="2 3" key="1">
    <citation type="submission" date="2015-09" db="EMBL/GenBank/DDBJ databases">
        <title>Draft genome sequence and assembly of Photorhabdus sp. VMG, a bacterial symbiont associated with Heterorhabditis zealandica.</title>
        <authorList>
            <person name="Naidoo S."/>
            <person name="Featherston J."/>
            <person name="Mothupi B."/>
            <person name="Gray V.M."/>
        </authorList>
    </citation>
    <scope>NUCLEOTIDE SEQUENCE [LARGE SCALE GENOMIC DNA]</scope>
    <source>
        <strain evidence="2 3">VMG</strain>
    </source>
</reference>
<evidence type="ECO:0000313" key="3">
    <source>
        <dbReference type="Proteomes" id="UP000037727"/>
    </source>
</evidence>
<proteinExistence type="predicted"/>
<dbReference type="InterPro" id="IPR041008">
    <property type="entry name" value="DUF5625"/>
</dbReference>
<evidence type="ECO:0000313" key="2">
    <source>
        <dbReference type="EMBL" id="KOY60257.1"/>
    </source>
</evidence>
<organism evidence="2 3">
    <name type="scientific">Photorhabdus heterorhabditis</name>
    <dbReference type="NCBI Taxonomy" id="880156"/>
    <lineage>
        <taxon>Bacteria</taxon>
        <taxon>Pseudomonadati</taxon>
        <taxon>Pseudomonadota</taxon>
        <taxon>Gammaproteobacteria</taxon>
        <taxon>Enterobacterales</taxon>
        <taxon>Morganellaceae</taxon>
        <taxon>Photorhabdus</taxon>
    </lineage>
</organism>
<dbReference type="Pfam" id="PF18539">
    <property type="entry name" value="DUF5625"/>
    <property type="match status" value="1"/>
</dbReference>
<dbReference type="Gene3D" id="2.60.120.790">
    <property type="match status" value="1"/>
</dbReference>
<feature type="domain" description="DUF5625" evidence="1">
    <location>
        <begin position="36"/>
        <end position="169"/>
    </location>
</feature>
<protein>
    <recommendedName>
        <fullName evidence="1">DUF5625 domain-containing protein</fullName>
    </recommendedName>
</protein>
<dbReference type="Proteomes" id="UP000037727">
    <property type="component" value="Unassembled WGS sequence"/>
</dbReference>
<dbReference type="PROSITE" id="PS51257">
    <property type="entry name" value="PROKAR_LIPOPROTEIN"/>
    <property type="match status" value="1"/>
</dbReference>
<gene>
    <name evidence="2" type="ORF">AM629_20345</name>
</gene>
<comment type="caution">
    <text evidence="2">The sequence shown here is derived from an EMBL/GenBank/DDBJ whole genome shotgun (WGS) entry which is preliminary data.</text>
</comment>
<dbReference type="RefSeq" id="WP_054481520.1">
    <property type="nucleotide sequence ID" value="NZ_CAWMRL010000110.1"/>
</dbReference>
<keyword evidence="3" id="KW-1185">Reference proteome</keyword>
<dbReference type="EMBL" id="LJCS01000110">
    <property type="protein sequence ID" value="KOY60257.1"/>
    <property type="molecule type" value="Genomic_DNA"/>
</dbReference>
<accession>A0ABR5K6L0</accession>
<evidence type="ECO:0000259" key="1">
    <source>
        <dbReference type="Pfam" id="PF18539"/>
    </source>
</evidence>
<sequence>MKVLRIHERFKNWRNMIIFMSCTLLMACSKYIDAIYKPIDVTKSDQSVKIDFEISKKGNYQFALLFATGDDHDEMKRRFKLFGSIYDDGVTIPVSFYLVRNDKAFFDEKINAVGYGGGKSFYYEERRVNTAVREIKTFSLPPGRYSAVITTLEDVPAFKGIESFIVFTYYDPKI</sequence>